<comment type="similarity">
    <text evidence="1">Belongs to the PhzF family.</text>
</comment>
<sequence>MELFQVDSFTHVPFRGNPAGVCLSAQPLSELLMQQIAAEMNLSETAFVHAEDGYRRLRWFTPAVEVTLCGHATLAAAHVLFSQGLIAPDAWHVFDTLSGQLQVRQPMEGVLEMDFPLITTQSKEAPQWLQEHFEGIQGYACTEKNDILELASEQAVRDYLPDMEQIARNTRQGLIITARGEGDIDFVSRYFVPNVGVPEDPVTGRPIVSWHITGGIGWKNQLSGVPGLQTRRAAGAADHRSQGTDPGPGPDDL</sequence>
<feature type="region of interest" description="Disordered" evidence="3">
    <location>
        <begin position="230"/>
        <end position="253"/>
    </location>
</feature>
<dbReference type="Proteomes" id="UP000011910">
    <property type="component" value="Unassembled WGS sequence"/>
</dbReference>
<protein>
    <submittedName>
        <fullName evidence="4">Putative isomerase yddE</fullName>
        <ecNumber evidence="4">5.1.-.-</ecNumber>
    </submittedName>
</protein>
<name>M7N1H7_9BACT</name>
<dbReference type="NCBIfam" id="TIGR00654">
    <property type="entry name" value="PhzF_family"/>
    <property type="match status" value="1"/>
</dbReference>
<dbReference type="eggNOG" id="COG0384">
    <property type="taxonomic scope" value="Bacteria"/>
</dbReference>
<dbReference type="PATRIC" id="fig|1279009.4.peg.2377"/>
<dbReference type="PANTHER" id="PTHR13774">
    <property type="entry name" value="PHENAZINE BIOSYNTHESIS PROTEIN"/>
    <property type="match status" value="1"/>
</dbReference>
<dbReference type="Pfam" id="PF02567">
    <property type="entry name" value="PhzC-PhzF"/>
    <property type="match status" value="1"/>
</dbReference>
<accession>M7N1H7</accession>
<dbReference type="SUPFAM" id="SSF54506">
    <property type="entry name" value="Diaminopimelate epimerase-like"/>
    <property type="match status" value="1"/>
</dbReference>
<dbReference type="GO" id="GO:0016853">
    <property type="term" value="F:isomerase activity"/>
    <property type="evidence" value="ECO:0007669"/>
    <property type="project" value="UniProtKB-KW"/>
</dbReference>
<evidence type="ECO:0000313" key="5">
    <source>
        <dbReference type="Proteomes" id="UP000011910"/>
    </source>
</evidence>
<evidence type="ECO:0000256" key="3">
    <source>
        <dbReference type="SAM" id="MobiDB-lite"/>
    </source>
</evidence>
<dbReference type="RefSeq" id="WP_009195738.1">
    <property type="nucleotide sequence ID" value="NZ_AODQ01000055.1"/>
</dbReference>
<dbReference type="InterPro" id="IPR003719">
    <property type="entry name" value="Phenazine_PhzF-like"/>
</dbReference>
<dbReference type="GO" id="GO:0005737">
    <property type="term" value="C:cytoplasm"/>
    <property type="evidence" value="ECO:0007669"/>
    <property type="project" value="TreeGrafter"/>
</dbReference>
<dbReference type="Gene3D" id="3.10.310.10">
    <property type="entry name" value="Diaminopimelate Epimerase, Chain A, domain 1"/>
    <property type="match status" value="2"/>
</dbReference>
<dbReference type="STRING" id="1279009.ADICEAN_02347"/>
<evidence type="ECO:0000256" key="1">
    <source>
        <dbReference type="ARBA" id="ARBA00008270"/>
    </source>
</evidence>
<keyword evidence="2 4" id="KW-0413">Isomerase</keyword>
<dbReference type="AlphaFoldDB" id="M7N1H7"/>
<keyword evidence="5" id="KW-1185">Reference proteome</keyword>
<organism evidence="4 5">
    <name type="scientific">Cesiribacter andamanensis AMV16</name>
    <dbReference type="NCBI Taxonomy" id="1279009"/>
    <lineage>
        <taxon>Bacteria</taxon>
        <taxon>Pseudomonadati</taxon>
        <taxon>Bacteroidota</taxon>
        <taxon>Cytophagia</taxon>
        <taxon>Cytophagales</taxon>
        <taxon>Cesiribacteraceae</taxon>
        <taxon>Cesiribacter</taxon>
    </lineage>
</organism>
<evidence type="ECO:0000256" key="2">
    <source>
        <dbReference type="ARBA" id="ARBA00023235"/>
    </source>
</evidence>
<evidence type="ECO:0000313" key="4">
    <source>
        <dbReference type="EMBL" id="EMR02538.1"/>
    </source>
</evidence>
<dbReference type="EC" id="5.1.-.-" evidence="4"/>
<gene>
    <name evidence="4" type="primary">yddE</name>
    <name evidence="4" type="ORF">ADICEAN_02347</name>
</gene>
<dbReference type="EMBL" id="AODQ01000055">
    <property type="protein sequence ID" value="EMR02538.1"/>
    <property type="molecule type" value="Genomic_DNA"/>
</dbReference>
<reference evidence="4 5" key="1">
    <citation type="journal article" date="2013" name="Genome Announc.">
        <title>Draft Genome Sequence of Cesiribacter andamanensis Strain AMV16T, Isolated from a Soil Sample from a Mud Volcano in the Andaman Islands, India.</title>
        <authorList>
            <person name="Shivaji S."/>
            <person name="Ara S."/>
            <person name="Begum Z."/>
            <person name="Srinivas T.N."/>
            <person name="Singh A."/>
            <person name="Kumar Pinnaka A."/>
        </authorList>
    </citation>
    <scope>NUCLEOTIDE SEQUENCE [LARGE SCALE GENOMIC DNA]</scope>
    <source>
        <strain evidence="4 5">AMV16</strain>
    </source>
</reference>
<dbReference type="PANTHER" id="PTHR13774:SF17">
    <property type="entry name" value="PHENAZINE BIOSYNTHESIS-LIKE DOMAIN-CONTAINING PROTEIN"/>
    <property type="match status" value="1"/>
</dbReference>
<comment type="caution">
    <text evidence="4">The sequence shown here is derived from an EMBL/GenBank/DDBJ whole genome shotgun (WGS) entry which is preliminary data.</text>
</comment>
<proteinExistence type="inferred from homology"/>